<proteinExistence type="predicted"/>
<evidence type="ECO:0000256" key="2">
    <source>
        <dbReference type="SAM" id="MobiDB-lite"/>
    </source>
</evidence>
<organism evidence="4 5">
    <name type="scientific">Gemmatimonas aurantiaca</name>
    <dbReference type="NCBI Taxonomy" id="173480"/>
    <lineage>
        <taxon>Bacteria</taxon>
        <taxon>Pseudomonadati</taxon>
        <taxon>Gemmatimonadota</taxon>
        <taxon>Gemmatimonadia</taxon>
        <taxon>Gemmatimonadales</taxon>
        <taxon>Gemmatimonadaceae</taxon>
        <taxon>Gemmatimonas</taxon>
    </lineage>
</organism>
<feature type="domain" description="Sortilin N-terminal" evidence="3">
    <location>
        <begin position="186"/>
        <end position="308"/>
    </location>
</feature>
<accession>A0A3D4VD34</accession>
<feature type="compositionally biased region" description="Pro residues" evidence="2">
    <location>
        <begin position="939"/>
        <end position="948"/>
    </location>
</feature>
<feature type="domain" description="Sortilin N-terminal" evidence="3">
    <location>
        <begin position="725"/>
        <end position="807"/>
    </location>
</feature>
<dbReference type="PANTHER" id="PTHR43739:SF5">
    <property type="entry name" value="EXO-ALPHA-SIALIDASE"/>
    <property type="match status" value="1"/>
</dbReference>
<dbReference type="Proteomes" id="UP000264071">
    <property type="component" value="Unassembled WGS sequence"/>
</dbReference>
<evidence type="ECO:0000259" key="3">
    <source>
        <dbReference type="Pfam" id="PF15902"/>
    </source>
</evidence>
<reference evidence="4 5" key="1">
    <citation type="journal article" date="2018" name="Nat. Biotechnol.">
        <title>A standardized bacterial taxonomy based on genome phylogeny substantially revises the tree of life.</title>
        <authorList>
            <person name="Parks D.H."/>
            <person name="Chuvochina M."/>
            <person name="Waite D.W."/>
            <person name="Rinke C."/>
            <person name="Skarshewski A."/>
            <person name="Chaumeil P.A."/>
            <person name="Hugenholtz P."/>
        </authorList>
    </citation>
    <scope>NUCLEOTIDE SEQUENCE [LARGE SCALE GENOMIC DNA]</scope>
    <source>
        <strain evidence="4">UBA8844</strain>
    </source>
</reference>
<dbReference type="Gene3D" id="2.130.10.10">
    <property type="entry name" value="YVTN repeat-like/Quinoprotein amine dehydrogenase"/>
    <property type="match status" value="4"/>
</dbReference>
<feature type="region of interest" description="Disordered" evidence="2">
    <location>
        <begin position="915"/>
        <end position="948"/>
    </location>
</feature>
<name>A0A3D4VD34_9BACT</name>
<dbReference type="AlphaFoldDB" id="A0A3D4VD34"/>
<dbReference type="PANTHER" id="PTHR43739">
    <property type="entry name" value="XYLOGLUCANASE (EUROFUNG)"/>
    <property type="match status" value="1"/>
</dbReference>
<dbReference type="Pfam" id="PF15902">
    <property type="entry name" value="Sortilin-Vps10"/>
    <property type="match status" value="2"/>
</dbReference>
<evidence type="ECO:0000256" key="1">
    <source>
        <dbReference type="ARBA" id="ARBA00022737"/>
    </source>
</evidence>
<sequence length="1172" mass="125885">MDGGVVPRHVSCGVSVSATGCGRGIVREVPPLLRIPPMFTPLRQRALWGVPLALTALALEPVQLPMHFVRADSLHAQAPSPTPAASPAAGNAFDKLHFRSIGPATMSGRISDVAVYEANPAVYYVGTAHGGVWKTVNNGTTFTPQFQTEGLIAIGDVEVSQRNADLVWVGAGESNNRQSTSWGGGIYKSTNGGRTFALMGLPNSKHINRILIHPRNEDIVWVAATGPLFGPGGDRGVYKTIDGGKSWTRVLAGDDDTGANDIAMQPDDPNVLYASLYQRRRTACCMNGGGTGSAMYKSVNGGESWTKVTGGGFPAGTLGRISMDVARSSPRVVYATVEGPSAPGRPAGAEGVPAAPTPPTASVTGTYRSDDGGVTWTKTSSANARPMYFSQIRVDPTNPDRVYMGGVGLHLSLDGGKTFETDAALVTHDDIHAIWVNPKNPDHVLTGNDGGLAVSYDLAKTWQFIPNLPVGLFYHVSFDMEWPYNICGGMQDNYNWCGPSASRHNRGIFNHDWFQILGGDGFVAIPDQRDSRIIYTESQDGNIIRRNKITGESRSIRPTALNVSNATPREAYRFHWDTPLMFSPHDPGTLLAAANKVFRSRNRGDSWEAISPDLTQNASRDTITTMGQRGRDITIARNDGISQWPSIVALAESPKQRGVFYAGTDDGTVSVTRDDGKTWQNITYSLPGFPTGHAFVSEVVPSRFDAATVYVTVDNHRQNDYQPYIWVSTDYGVTFRTLAATLAGEVVRTLTEDTRNPDVLYVGTETGIFLSIDRGLTWRRLRGNMPTVRVDELTIHPRDNALLVATHGRALWVLDHLEPIQEYAAAQQKEAALFTPGITLQWKSKDDRNDEFWGHQFFTGENPPTEAVLQMHFRRPVTNPVLRISDAKGAVVRELVVPTNRNAVGIQSVCWDQRVEPVRDGNTTPPAGGPGGPANTTPPRRPIPGYPEPLPAIGYDAENPCAGAAPRPGAATLVGPMVKPGRYTVALLVDGKEVDSKPLTLVMDPQVQLTADQRTAYDAAAMELHGAQQNAMPTVATLTALMGEVNRAATKLDSLPTAPDSVKTQFTAFRRDFDALRAKFGVGAPAAGGPGGGGAAAAAANEINVLGRVATTKTNVLAVWEVPSEALRGQSRAAREALQVAIREAEGFTARAQRMSAVLASAGVAMAAEARK</sequence>
<dbReference type="EMBL" id="DPIY01000012">
    <property type="protein sequence ID" value="HCT59046.1"/>
    <property type="molecule type" value="Genomic_DNA"/>
</dbReference>
<feature type="region of interest" description="Disordered" evidence="2">
    <location>
        <begin position="340"/>
        <end position="374"/>
    </location>
</feature>
<dbReference type="InterPro" id="IPR052025">
    <property type="entry name" value="Xyloglucanase_GH74"/>
</dbReference>
<gene>
    <name evidence="4" type="ORF">DGD08_17735</name>
</gene>
<evidence type="ECO:0000313" key="5">
    <source>
        <dbReference type="Proteomes" id="UP000264071"/>
    </source>
</evidence>
<dbReference type="GO" id="GO:0010411">
    <property type="term" value="P:xyloglucan metabolic process"/>
    <property type="evidence" value="ECO:0007669"/>
    <property type="project" value="TreeGrafter"/>
</dbReference>
<evidence type="ECO:0000313" key="4">
    <source>
        <dbReference type="EMBL" id="HCT59046.1"/>
    </source>
</evidence>
<dbReference type="InterPro" id="IPR015943">
    <property type="entry name" value="WD40/YVTN_repeat-like_dom_sf"/>
</dbReference>
<dbReference type="SUPFAM" id="SSF50939">
    <property type="entry name" value="Sialidases"/>
    <property type="match status" value="2"/>
</dbReference>
<protein>
    <recommendedName>
        <fullName evidence="3">Sortilin N-terminal domain-containing protein</fullName>
    </recommendedName>
</protein>
<dbReference type="InterPro" id="IPR036278">
    <property type="entry name" value="Sialidase_sf"/>
</dbReference>
<dbReference type="OMA" id="FRSMDRG"/>
<feature type="compositionally biased region" description="Low complexity" evidence="2">
    <location>
        <begin position="342"/>
        <end position="366"/>
    </location>
</feature>
<dbReference type="CDD" id="cd15482">
    <property type="entry name" value="Sialidase_non-viral"/>
    <property type="match status" value="1"/>
</dbReference>
<keyword evidence="1" id="KW-0677">Repeat</keyword>
<comment type="caution">
    <text evidence="4">The sequence shown here is derived from an EMBL/GenBank/DDBJ whole genome shotgun (WGS) entry which is preliminary data.</text>
</comment>
<dbReference type="InterPro" id="IPR031778">
    <property type="entry name" value="Sortilin_N"/>
</dbReference>